<proteinExistence type="predicted"/>
<gene>
    <name evidence="3" type="ORF">MEDL_67783</name>
</gene>
<evidence type="ECO:0000313" key="3">
    <source>
        <dbReference type="EMBL" id="CAG2256460.1"/>
    </source>
</evidence>
<dbReference type="AlphaFoldDB" id="A0A8S3VFQ2"/>
<keyword evidence="1" id="KW-0175">Coiled coil</keyword>
<evidence type="ECO:0000256" key="2">
    <source>
        <dbReference type="SAM" id="MobiDB-lite"/>
    </source>
</evidence>
<feature type="compositionally biased region" description="Basic and acidic residues" evidence="2">
    <location>
        <begin position="201"/>
        <end position="219"/>
    </location>
</feature>
<feature type="region of interest" description="Disordered" evidence="2">
    <location>
        <begin position="197"/>
        <end position="219"/>
    </location>
</feature>
<accession>A0A8S3VFQ2</accession>
<evidence type="ECO:0000313" key="4">
    <source>
        <dbReference type="Proteomes" id="UP000683360"/>
    </source>
</evidence>
<comment type="caution">
    <text evidence="3">The sequence shown here is derived from an EMBL/GenBank/DDBJ whole genome shotgun (WGS) entry which is preliminary data.</text>
</comment>
<feature type="coiled-coil region" evidence="1">
    <location>
        <begin position="12"/>
        <end position="60"/>
    </location>
</feature>
<reference evidence="3" key="1">
    <citation type="submission" date="2021-03" db="EMBL/GenBank/DDBJ databases">
        <authorList>
            <person name="Bekaert M."/>
        </authorList>
    </citation>
    <scope>NUCLEOTIDE SEQUENCE</scope>
</reference>
<organism evidence="3 4">
    <name type="scientific">Mytilus edulis</name>
    <name type="common">Blue mussel</name>
    <dbReference type="NCBI Taxonomy" id="6550"/>
    <lineage>
        <taxon>Eukaryota</taxon>
        <taxon>Metazoa</taxon>
        <taxon>Spiralia</taxon>
        <taxon>Lophotrochozoa</taxon>
        <taxon>Mollusca</taxon>
        <taxon>Bivalvia</taxon>
        <taxon>Autobranchia</taxon>
        <taxon>Pteriomorphia</taxon>
        <taxon>Mytilida</taxon>
        <taxon>Mytiloidea</taxon>
        <taxon>Mytilidae</taxon>
        <taxon>Mytilinae</taxon>
        <taxon>Mytilus</taxon>
    </lineage>
</organism>
<dbReference type="Proteomes" id="UP000683360">
    <property type="component" value="Unassembled WGS sequence"/>
</dbReference>
<name>A0A8S3VFQ2_MYTED</name>
<evidence type="ECO:0000256" key="1">
    <source>
        <dbReference type="SAM" id="Coils"/>
    </source>
</evidence>
<protein>
    <submittedName>
        <fullName evidence="3">Uncharacterized protein</fullName>
    </submittedName>
</protein>
<dbReference type="EMBL" id="CAJPWZ010003305">
    <property type="protein sequence ID" value="CAG2256460.1"/>
    <property type="molecule type" value="Genomic_DNA"/>
</dbReference>
<keyword evidence="4" id="KW-1185">Reference proteome</keyword>
<sequence length="510" mass="60781">MAERYRTYDSRLRFLENNLVNHDGKLDKYKSRNDTHSAKLKMMERELQEVKAENDVLYGEVVALKSDGIKSRMENEFQRDVRSPQRPIYEQYNTKNDVINSQMQHTNDASRIVPRLKDDFDYEYDFNDVDIPESSRLKGYYRFKQIPYHNRMLLNDNYDKISPPGAAQHKKDYNRIEMHEGNFKPYASHAYHTHLTNRNPTPRDIEQPETPDVPRDKDGRYIDDIYLRPEEKQVRHRNMEFEYDTQQRLPLNIAPQTDYKSNMQRPARSESGAYLFIRTQKDAMFDIKRSFQRHKSILKMSGHLKGIATPDKISVMGDFTNWHIKSPMIRKGDYWYEQTGSRNEEYATDYVILCLWFPSVDQAKTWVHYDVDFKISSFPEPYGVELLILPINYIPMNDIECSTYVMTEYPEVMNKQALNKYVKEPMEDLLTKDSKYQRGEPFVVWTDRIVNERGMWTTSRTMVAVHRFNSLNQAREFYNDPRIENMRRELKDITKGGRHTTVMFQLVDFV</sequence>
<dbReference type="OrthoDB" id="6117907at2759"/>